<dbReference type="InterPro" id="IPR004147">
    <property type="entry name" value="ABC1_dom"/>
</dbReference>
<dbReference type="InterPro" id="IPR050154">
    <property type="entry name" value="UbiB_kinase"/>
</dbReference>
<dbReference type="AlphaFoldDB" id="A0A368RZQ3"/>
<name>A0A368RZQ3_SETIT</name>
<dbReference type="PANTHER" id="PTHR10566">
    <property type="entry name" value="CHAPERONE-ACTIVITY OF BC1 COMPLEX CABC1 -RELATED"/>
    <property type="match status" value="1"/>
</dbReference>
<organism evidence="4">
    <name type="scientific">Setaria italica</name>
    <name type="common">Foxtail millet</name>
    <name type="synonym">Panicum italicum</name>
    <dbReference type="NCBI Taxonomy" id="4555"/>
    <lineage>
        <taxon>Eukaryota</taxon>
        <taxon>Viridiplantae</taxon>
        <taxon>Streptophyta</taxon>
        <taxon>Embryophyta</taxon>
        <taxon>Tracheophyta</taxon>
        <taxon>Spermatophyta</taxon>
        <taxon>Magnoliopsida</taxon>
        <taxon>Liliopsida</taxon>
        <taxon>Poales</taxon>
        <taxon>Poaceae</taxon>
        <taxon>PACMAD clade</taxon>
        <taxon>Panicoideae</taxon>
        <taxon>Panicodae</taxon>
        <taxon>Paniceae</taxon>
        <taxon>Cenchrinae</taxon>
        <taxon>Setaria</taxon>
    </lineage>
</organism>
<sequence length="812" mass="90269">MAACSALRSTPDAAEEEAAAARQQRRGAVVGVTVVPRRTCCRVPFYARKCYATKNHAVVNTTPFWRLIPTRSLVSSSFPAPTPLSNLRSKFESPNPSRPQKFQMLLLHPRAVPAPALRGRPPPPRPRPRRRLVPPPLAAASGSIAVSSDEDAFTRCSGYLFEEGAATESQLPIAYDLPGIAAVYRRRPLLVLRRSLQIGTSFGRWFALRYLDRVNERADDMFELRAAQLRRILLELGPAFVKIAQAVSSRPDVIPPAYLDELSLLQDRIAPFSTDAAFNIIEKELGLPLDMIFSEISPEPVAAASLGQVYQARLRSNGKVVAVKVQRPGVQAAISLDIYILRFLASLARKAAKLNTDLPAVLDEWASSLFREMDYREEARNGLKFRELFGKFRDVSVPEMYLEQSRRRVLIMEWIEGEKLSEVRDQYLVEVGVYCSLSQLLEYGFYHADPHPGNLLRTVDGKLAYLDFGMMGEFRQELRDGFIEACLHLVNRDFDALAKDFITLGLLPPTAQKGEVTKALTGVFENAVNRGVQNISFGDLSGNLGRTMYKFKFQIPSYFSLVIRSLAVLEGIAISFNPNYKVLGSSYPWIARKVLTDSSPKLRSTLQALLYKDGTFQIDRLESLLTESLRARTEQSLVRNQQEDVDSTRYAIKQVLSFTLTDQGAFVKDLLLQEIAKGIDALGVATLSSATSAAASRLPFAGGPSPLTSLDDEDVNNLRNLYRLLLLLSKVSQKENSSPSPGNNNAIENGGSTDELSLALYEMASLPEFLPVLSIIPELPPESQQQLLLLPTDLANRILSRAVARTIRRMFM</sequence>
<dbReference type="Pfam" id="PF03109">
    <property type="entry name" value="ABC1"/>
    <property type="match status" value="1"/>
</dbReference>
<feature type="region of interest" description="Disordered" evidence="2">
    <location>
        <begin position="113"/>
        <end position="134"/>
    </location>
</feature>
<dbReference type="EMBL" id="CM003534">
    <property type="protein sequence ID" value="RCV35662.1"/>
    <property type="molecule type" value="Genomic_DNA"/>
</dbReference>
<dbReference type="CDD" id="cd05121">
    <property type="entry name" value="ABC1_ADCK3-like"/>
    <property type="match status" value="1"/>
</dbReference>
<protein>
    <recommendedName>
        <fullName evidence="3">ABC1 atypical kinase-like domain-containing protein</fullName>
    </recommendedName>
</protein>
<dbReference type="OrthoDB" id="427480at2759"/>
<accession>A0A368RZQ3</accession>
<dbReference type="InterPro" id="IPR011009">
    <property type="entry name" value="Kinase-like_dom_sf"/>
</dbReference>
<dbReference type="PANTHER" id="PTHR10566:SF119">
    <property type="entry name" value="OS04G0640500 PROTEIN"/>
    <property type="match status" value="1"/>
</dbReference>
<evidence type="ECO:0000256" key="1">
    <source>
        <dbReference type="ARBA" id="ARBA00009670"/>
    </source>
</evidence>
<comment type="similarity">
    <text evidence="1">Belongs to the protein kinase superfamily. ADCK protein kinase family.</text>
</comment>
<evidence type="ECO:0000256" key="2">
    <source>
        <dbReference type="SAM" id="MobiDB-lite"/>
    </source>
</evidence>
<dbReference type="STRING" id="4555.A0A368RZQ3"/>
<reference evidence="4" key="1">
    <citation type="journal article" date="2012" name="Nat. Biotechnol.">
        <title>Reference genome sequence of the model plant Setaria.</title>
        <authorList>
            <person name="Bennetzen J.L."/>
            <person name="Schmutz J."/>
            <person name="Wang H."/>
            <person name="Percifield R."/>
            <person name="Hawkins J."/>
            <person name="Pontaroli A.C."/>
            <person name="Estep M."/>
            <person name="Feng L."/>
            <person name="Vaughn J.N."/>
            <person name="Grimwood J."/>
            <person name="Jenkins J."/>
            <person name="Barry K."/>
            <person name="Lindquist E."/>
            <person name="Hellsten U."/>
            <person name="Deshpande S."/>
            <person name="Wang X."/>
            <person name="Wu X."/>
            <person name="Mitros T."/>
            <person name="Triplett J."/>
            <person name="Yang X."/>
            <person name="Ye C.Y."/>
            <person name="Mauro-Herrera M."/>
            <person name="Wang L."/>
            <person name="Li P."/>
            <person name="Sharma M."/>
            <person name="Sharma R."/>
            <person name="Ronald P.C."/>
            <person name="Panaud O."/>
            <person name="Kellogg E.A."/>
            <person name="Brutnell T.P."/>
            <person name="Doust A.N."/>
            <person name="Tuskan G.A."/>
            <person name="Rokhsar D."/>
            <person name="Devos K.M."/>
        </authorList>
    </citation>
    <scope>NUCLEOTIDE SEQUENCE [LARGE SCALE GENOMIC DNA]</scope>
    <source>
        <strain evidence="4">Yugu1</strain>
    </source>
</reference>
<dbReference type="SUPFAM" id="SSF56112">
    <property type="entry name" value="Protein kinase-like (PK-like)"/>
    <property type="match status" value="1"/>
</dbReference>
<gene>
    <name evidence="4" type="ORF">SETIT_7G257500v2</name>
</gene>
<evidence type="ECO:0000259" key="3">
    <source>
        <dbReference type="Pfam" id="PF03109"/>
    </source>
</evidence>
<reference evidence="4" key="2">
    <citation type="submission" date="2015-07" db="EMBL/GenBank/DDBJ databases">
        <authorList>
            <person name="Noorani M."/>
        </authorList>
    </citation>
    <scope>NUCLEOTIDE SEQUENCE</scope>
    <source>
        <strain evidence="4">Yugu1</strain>
    </source>
</reference>
<feature type="domain" description="ABC1 atypical kinase-like" evidence="3">
    <location>
        <begin position="265"/>
        <end position="499"/>
    </location>
</feature>
<evidence type="ECO:0000313" key="4">
    <source>
        <dbReference type="EMBL" id="RCV35662.1"/>
    </source>
</evidence>
<proteinExistence type="inferred from homology"/>